<evidence type="ECO:0000313" key="2">
    <source>
        <dbReference type="EMBL" id="TDL14573.1"/>
    </source>
</evidence>
<protein>
    <submittedName>
        <fullName evidence="2">Uncharacterized protein</fullName>
    </submittedName>
</protein>
<dbReference type="VEuPathDB" id="FungiDB:BD410DRAFT_190308"/>
<sequence length="268" mass="27683">MVSSTSSLPFLSSSAPKTSSSTFPRLKNDHRGSKMGQGQVYPVISIDGTSTSTTTNASINGTASSTLNGNVNSGGAGIALFRRASADIQRPDISRRAASSEISRQSSLPLPPGMGTGMGLGVVIGSKEKDLPDKPKSPLLSPTSPPVLSPTSLSLSPLTPHAPHTPHTPNATTSPLSPFLSTPSPLSPFSSGFSQCAGLLGGGGGGVTSTPTRETPNHSRLAPNPPQPTPRCLFNQTTRKIFSRLPLEHLYRPTGLPWSASESGVQNP</sequence>
<dbReference type="EMBL" id="ML170325">
    <property type="protein sequence ID" value="TDL14573.1"/>
    <property type="molecule type" value="Genomic_DNA"/>
</dbReference>
<organism evidence="2 3">
    <name type="scientific">Rickenella mellea</name>
    <dbReference type="NCBI Taxonomy" id="50990"/>
    <lineage>
        <taxon>Eukaryota</taxon>
        <taxon>Fungi</taxon>
        <taxon>Dikarya</taxon>
        <taxon>Basidiomycota</taxon>
        <taxon>Agaricomycotina</taxon>
        <taxon>Agaricomycetes</taxon>
        <taxon>Hymenochaetales</taxon>
        <taxon>Rickenellaceae</taxon>
        <taxon>Rickenella</taxon>
    </lineage>
</organism>
<proteinExistence type="predicted"/>
<keyword evidence="3" id="KW-1185">Reference proteome</keyword>
<reference evidence="2 3" key="1">
    <citation type="submission" date="2018-06" db="EMBL/GenBank/DDBJ databases">
        <title>A transcriptomic atlas of mushroom development highlights an independent origin of complex multicellularity.</title>
        <authorList>
            <consortium name="DOE Joint Genome Institute"/>
            <person name="Krizsan K."/>
            <person name="Almasi E."/>
            <person name="Merenyi Z."/>
            <person name="Sahu N."/>
            <person name="Viragh M."/>
            <person name="Koszo T."/>
            <person name="Mondo S."/>
            <person name="Kiss B."/>
            <person name="Balint B."/>
            <person name="Kues U."/>
            <person name="Barry K."/>
            <person name="Hegedus J.C."/>
            <person name="Henrissat B."/>
            <person name="Johnson J."/>
            <person name="Lipzen A."/>
            <person name="Ohm R."/>
            <person name="Nagy I."/>
            <person name="Pangilinan J."/>
            <person name="Yan J."/>
            <person name="Xiong Y."/>
            <person name="Grigoriev I.V."/>
            <person name="Hibbett D.S."/>
            <person name="Nagy L.G."/>
        </authorList>
    </citation>
    <scope>NUCLEOTIDE SEQUENCE [LARGE SCALE GENOMIC DNA]</scope>
    <source>
        <strain evidence="2 3">SZMC22713</strain>
    </source>
</reference>
<gene>
    <name evidence="2" type="ORF">BD410DRAFT_190308</name>
</gene>
<feature type="compositionally biased region" description="Low complexity" evidence="1">
    <location>
        <begin position="149"/>
        <end position="183"/>
    </location>
</feature>
<feature type="region of interest" description="Disordered" evidence="1">
    <location>
        <begin position="91"/>
        <end position="183"/>
    </location>
</feature>
<accession>A0A4Y7PGM8</accession>
<dbReference type="AlphaFoldDB" id="A0A4Y7PGM8"/>
<evidence type="ECO:0000256" key="1">
    <source>
        <dbReference type="SAM" id="MobiDB-lite"/>
    </source>
</evidence>
<dbReference type="STRING" id="50990.A0A4Y7PGM8"/>
<feature type="compositionally biased region" description="Low complexity" evidence="1">
    <location>
        <begin position="1"/>
        <end position="21"/>
    </location>
</feature>
<feature type="compositionally biased region" description="Low complexity" evidence="1">
    <location>
        <begin position="96"/>
        <end position="108"/>
    </location>
</feature>
<feature type="compositionally biased region" description="Basic and acidic residues" evidence="1">
    <location>
        <begin position="126"/>
        <end position="136"/>
    </location>
</feature>
<feature type="region of interest" description="Disordered" evidence="1">
    <location>
        <begin position="1"/>
        <end position="36"/>
    </location>
</feature>
<name>A0A4Y7PGM8_9AGAM</name>
<evidence type="ECO:0000313" key="3">
    <source>
        <dbReference type="Proteomes" id="UP000294933"/>
    </source>
</evidence>
<feature type="region of interest" description="Disordered" evidence="1">
    <location>
        <begin position="200"/>
        <end position="233"/>
    </location>
</feature>
<dbReference type="Proteomes" id="UP000294933">
    <property type="component" value="Unassembled WGS sequence"/>
</dbReference>